<protein>
    <submittedName>
        <fullName evidence="3">Uncharacterized protein</fullName>
    </submittedName>
</protein>
<accession>A0A1R1XGP6</accession>
<dbReference type="STRING" id="133412.A0A1R1XGP6"/>
<evidence type="ECO:0000256" key="1">
    <source>
        <dbReference type="SAM" id="MobiDB-lite"/>
    </source>
</evidence>
<feature type="region of interest" description="Disordered" evidence="1">
    <location>
        <begin position="339"/>
        <end position="366"/>
    </location>
</feature>
<dbReference type="OrthoDB" id="5643308at2759"/>
<dbReference type="AlphaFoldDB" id="A0A1R1XGP6"/>
<name>A0A1R1XGP6_9FUNG</name>
<dbReference type="EMBL" id="LSSN01003336">
    <property type="protein sequence ID" value="OMJ13791.1"/>
    <property type="molecule type" value="Genomic_DNA"/>
</dbReference>
<reference evidence="3 4" key="1">
    <citation type="submission" date="2017-01" db="EMBL/GenBank/DDBJ databases">
        <authorList>
            <person name="Mah S.A."/>
            <person name="Swanson W.J."/>
            <person name="Moy G.W."/>
            <person name="Vacquier V.D."/>
        </authorList>
    </citation>
    <scope>NUCLEOTIDE SEQUENCE [LARGE SCALE GENOMIC DNA]</scope>
    <source>
        <strain evidence="3 4">GSMNP</strain>
    </source>
</reference>
<comment type="caution">
    <text evidence="3">The sequence shown here is derived from an EMBL/GenBank/DDBJ whole genome shotgun (WGS) entry which is preliminary data.</text>
</comment>
<sequence length="366" mass="40490">MTKLNILIYAISTLATVASSASIISVYEPLNINGTNTIIRQKEVQLPSYGIIHKDAASSRLVYDSNSISTTGWTAKNLAFIETRKFKGNGIECRNCSTNSFGELKIINIDGFGKCVGGFCEYQNSGCYYNIQQKYWWKCKPEEYNEKKQLTKKEECESFKSIDPFTIVKSGNQKYDLNKPITFPCNKDGFDIDLDIETQDDLYLMLSDKKVYSPSDSVIEIAYNFSEKQYKITEGVVSQASSSSQAPGSSKAFNGRIRIMYTGYYLNIYINNEGEPFIIVENKAFKALYFGPKSGKVDVTFGFLGCYSSECDAVDETTPAQPTLTTTAQPTLTTTAQPTLTSAAQPASASSSTAVVSSTQQIEQCE</sequence>
<dbReference type="Proteomes" id="UP000187283">
    <property type="component" value="Unassembled WGS sequence"/>
</dbReference>
<gene>
    <name evidence="3" type="ORF">AYI70_g8295</name>
</gene>
<keyword evidence="4" id="KW-1185">Reference proteome</keyword>
<evidence type="ECO:0000256" key="2">
    <source>
        <dbReference type="SAM" id="SignalP"/>
    </source>
</evidence>
<evidence type="ECO:0000313" key="3">
    <source>
        <dbReference type="EMBL" id="OMJ13791.1"/>
    </source>
</evidence>
<feature type="chain" id="PRO_5012096578" evidence="2">
    <location>
        <begin position="21"/>
        <end position="366"/>
    </location>
</feature>
<organism evidence="3 4">
    <name type="scientific">Smittium culicis</name>
    <dbReference type="NCBI Taxonomy" id="133412"/>
    <lineage>
        <taxon>Eukaryota</taxon>
        <taxon>Fungi</taxon>
        <taxon>Fungi incertae sedis</taxon>
        <taxon>Zoopagomycota</taxon>
        <taxon>Kickxellomycotina</taxon>
        <taxon>Harpellomycetes</taxon>
        <taxon>Harpellales</taxon>
        <taxon>Legeriomycetaceae</taxon>
        <taxon>Smittium</taxon>
    </lineage>
</organism>
<proteinExistence type="predicted"/>
<keyword evidence="2" id="KW-0732">Signal</keyword>
<feature type="non-terminal residue" evidence="3">
    <location>
        <position position="366"/>
    </location>
</feature>
<evidence type="ECO:0000313" key="4">
    <source>
        <dbReference type="Proteomes" id="UP000187283"/>
    </source>
</evidence>
<feature type="signal peptide" evidence="2">
    <location>
        <begin position="1"/>
        <end position="20"/>
    </location>
</feature>